<evidence type="ECO:0000313" key="1">
    <source>
        <dbReference type="EMBL" id="KAB5526158.1"/>
    </source>
</evidence>
<evidence type="ECO:0000313" key="2">
    <source>
        <dbReference type="Proteomes" id="UP000327468"/>
    </source>
</evidence>
<organism evidence="1 2">
    <name type="scientific">Pangasianodon hypophthalmus</name>
    <name type="common">Striped catfish</name>
    <name type="synonym">Helicophagus hypophthalmus</name>
    <dbReference type="NCBI Taxonomy" id="310915"/>
    <lineage>
        <taxon>Eukaryota</taxon>
        <taxon>Metazoa</taxon>
        <taxon>Chordata</taxon>
        <taxon>Craniata</taxon>
        <taxon>Vertebrata</taxon>
        <taxon>Euteleostomi</taxon>
        <taxon>Actinopterygii</taxon>
        <taxon>Neopterygii</taxon>
        <taxon>Teleostei</taxon>
        <taxon>Ostariophysi</taxon>
        <taxon>Siluriformes</taxon>
        <taxon>Pangasiidae</taxon>
        <taxon>Pangasianodon</taxon>
    </lineage>
</organism>
<dbReference type="Proteomes" id="UP000327468">
    <property type="component" value="Chromosome 25"/>
</dbReference>
<protein>
    <submittedName>
        <fullName evidence="1">Uncharacterized protein</fullName>
    </submittedName>
</protein>
<accession>A0A5N5K3Y9</accession>
<keyword evidence="2" id="KW-1185">Reference proteome</keyword>
<sequence>MPVAALEFENGLARRSSLAGALARTVRASLNEKSSLGLKASRETRKARVKVRQRVPVVLEEGGAVTLSR</sequence>
<reference evidence="1 2" key="1">
    <citation type="submission" date="2019-06" db="EMBL/GenBank/DDBJ databases">
        <title>A chromosome-scale genome assembly of the striped catfish, Pangasianodon hypophthalmus.</title>
        <authorList>
            <person name="Wen M."/>
            <person name="Zahm M."/>
            <person name="Roques C."/>
            <person name="Cabau C."/>
            <person name="Klopp C."/>
            <person name="Donnadieu C."/>
            <person name="Jouanno E."/>
            <person name="Avarre J.-C."/>
            <person name="Campet M."/>
            <person name="Ha T.T.T."/>
            <person name="Dugue R."/>
            <person name="Lampietro C."/>
            <person name="Louis A."/>
            <person name="Herpin A."/>
            <person name="Echchiki A."/>
            <person name="Berthelot C."/>
            <person name="Parey E."/>
            <person name="Roest-Crollius H."/>
            <person name="Braasch I."/>
            <person name="Postlethwait J."/>
            <person name="Bobe J."/>
            <person name="Montfort J."/>
            <person name="Bouchez O."/>
            <person name="Begum T."/>
            <person name="Schartl M."/>
            <person name="Guiguen Y."/>
        </authorList>
    </citation>
    <scope>NUCLEOTIDE SEQUENCE [LARGE SCALE GENOMIC DNA]</scope>
    <source>
        <strain evidence="1 2">Indonesia</strain>
        <tissue evidence="1">Blood</tissue>
    </source>
</reference>
<comment type="caution">
    <text evidence="1">The sequence shown here is derived from an EMBL/GenBank/DDBJ whole genome shotgun (WGS) entry which is preliminary data.</text>
</comment>
<dbReference type="AlphaFoldDB" id="A0A5N5K3Y9"/>
<name>A0A5N5K3Y9_PANHP</name>
<gene>
    <name evidence="1" type="ORF">PHYPO_G00148510</name>
</gene>
<dbReference type="EMBL" id="VFJC01000026">
    <property type="protein sequence ID" value="KAB5526158.1"/>
    <property type="molecule type" value="Genomic_DNA"/>
</dbReference>
<proteinExistence type="predicted"/>